<dbReference type="EMBL" id="JANAVB010039216">
    <property type="protein sequence ID" value="KAJ6799876.1"/>
    <property type="molecule type" value="Genomic_DNA"/>
</dbReference>
<evidence type="ECO:0000256" key="7">
    <source>
        <dbReference type="ARBA" id="ARBA00023136"/>
    </source>
</evidence>
<protein>
    <submittedName>
        <fullName evidence="14">NAC domain-containing protein 17-like</fullName>
    </submittedName>
</protein>
<evidence type="ECO:0000259" key="13">
    <source>
        <dbReference type="PROSITE" id="PS51005"/>
    </source>
</evidence>
<reference evidence="14" key="2">
    <citation type="submission" date="2023-04" db="EMBL/GenBank/DDBJ databases">
        <authorList>
            <person name="Bruccoleri R.E."/>
            <person name="Oakeley E.J."/>
            <person name="Faust A.-M."/>
            <person name="Dessus-Babus S."/>
            <person name="Altorfer M."/>
            <person name="Burckhardt D."/>
            <person name="Oertli M."/>
            <person name="Naumann U."/>
            <person name="Petersen F."/>
            <person name="Wong J."/>
        </authorList>
    </citation>
    <scope>NUCLEOTIDE SEQUENCE</scope>
    <source>
        <strain evidence="14">GSM-AAB239-AS_SAM_17_03QT</strain>
        <tissue evidence="14">Leaf</tissue>
    </source>
</reference>
<organism evidence="14 15">
    <name type="scientific">Iris pallida</name>
    <name type="common">Sweet iris</name>
    <dbReference type="NCBI Taxonomy" id="29817"/>
    <lineage>
        <taxon>Eukaryota</taxon>
        <taxon>Viridiplantae</taxon>
        <taxon>Streptophyta</taxon>
        <taxon>Embryophyta</taxon>
        <taxon>Tracheophyta</taxon>
        <taxon>Spermatophyta</taxon>
        <taxon>Magnoliopsida</taxon>
        <taxon>Liliopsida</taxon>
        <taxon>Asparagales</taxon>
        <taxon>Iridaceae</taxon>
        <taxon>Iridoideae</taxon>
        <taxon>Irideae</taxon>
        <taxon>Iris</taxon>
    </lineage>
</organism>
<dbReference type="SUPFAM" id="SSF101941">
    <property type="entry name" value="NAC domain"/>
    <property type="match status" value="1"/>
</dbReference>
<evidence type="ECO:0000256" key="5">
    <source>
        <dbReference type="ARBA" id="ARBA00023015"/>
    </source>
</evidence>
<evidence type="ECO:0000256" key="8">
    <source>
        <dbReference type="ARBA" id="ARBA00023159"/>
    </source>
</evidence>
<keyword evidence="3 12" id="KW-0812">Transmembrane</keyword>
<evidence type="ECO:0000256" key="2">
    <source>
        <dbReference type="ARBA" id="ARBA00004167"/>
    </source>
</evidence>
<keyword evidence="4 12" id="KW-1133">Transmembrane helix</keyword>
<comment type="caution">
    <text evidence="14">The sequence shown here is derived from an EMBL/GenBank/DDBJ whole genome shotgun (WGS) entry which is preliminary data.</text>
</comment>
<dbReference type="Pfam" id="PF02365">
    <property type="entry name" value="NAM"/>
    <property type="match status" value="1"/>
</dbReference>
<dbReference type="PANTHER" id="PTHR31744:SF216">
    <property type="entry name" value="NAC TRANSCRIPTION FACTOR"/>
    <property type="match status" value="1"/>
</dbReference>
<dbReference type="Gene3D" id="2.170.150.80">
    <property type="entry name" value="NAC domain"/>
    <property type="match status" value="1"/>
</dbReference>
<dbReference type="GO" id="GO:0016020">
    <property type="term" value="C:membrane"/>
    <property type="evidence" value="ECO:0007669"/>
    <property type="project" value="UniProtKB-SubCell"/>
</dbReference>
<comment type="subcellular location">
    <subcellularLocation>
        <location evidence="2">Membrane</location>
        <topology evidence="2">Single-pass membrane protein</topology>
    </subcellularLocation>
    <subcellularLocation>
        <location evidence="1">Nucleus</location>
    </subcellularLocation>
</comment>
<evidence type="ECO:0000256" key="9">
    <source>
        <dbReference type="ARBA" id="ARBA00023163"/>
    </source>
</evidence>
<dbReference type="InterPro" id="IPR036093">
    <property type="entry name" value="NAC_dom_sf"/>
</dbReference>
<sequence length="623" mass="69643">MKMGVGAVDVAVEEEEENSCGGGSQQLVVDTKKKKKKNSNSWPPGFRFHPTDEELVLYYLKRKIFRRRIHLPVVGDVDVYKWQPWELPDKSPLRNGDKQWYFFSLRDRKYPNGSRSNRATLYGYWKATGKDRSITHCSRTVGNKKTLVYYHGRPPRGERTDWVMHEYTLDDSELLLLLNNNCNNTTNYDYSALYKLFRKSGPGPKNGEDYGAPFREEEWEDNDDDDEIFRKQTTTTTTNGDHHHSNKREKEDEPKSKQVQIDPRASLCFDGNTTLPDYNLEQVLLQLASELDVVGQPDYHHHHSQCAIPYDVPQIQIEEVVRSDFVGPESCTDVTSIQRTNASWEQGTGETSYHIAPLTSVPCARSLEMPEVTSLIGCSEQGQLKTDQEYLEITDFDDPGSVVWSMEENSNNNCLPENDGLYDPYDYFDAQMYLAEALGPVDGATPNLYLDDFGDENQASHMITELWTQEQDFSVSTAMEPNQVPTISAAASGVLSKNGSFSDTGGGDAQEPISNVASPSDSWFSSALSAFLDSVPSSPAIAAESPLISKALQRVSSFRGRQIPGAVVPDAATGNVSVNGRRRGTNSSGFLFISFLVGLGAVIWVLTIGISWKIIKGIWSRLS</sequence>
<evidence type="ECO:0000313" key="14">
    <source>
        <dbReference type="EMBL" id="KAJ6799876.1"/>
    </source>
</evidence>
<evidence type="ECO:0000256" key="12">
    <source>
        <dbReference type="SAM" id="Phobius"/>
    </source>
</evidence>
<gene>
    <name evidence="14" type="ORF">M6B38_204010</name>
</gene>
<name>A0AAX6E730_IRIPA</name>
<evidence type="ECO:0000256" key="1">
    <source>
        <dbReference type="ARBA" id="ARBA00004123"/>
    </source>
</evidence>
<evidence type="ECO:0000256" key="3">
    <source>
        <dbReference type="ARBA" id="ARBA00022692"/>
    </source>
</evidence>
<keyword evidence="10" id="KW-0539">Nucleus</keyword>
<dbReference type="GO" id="GO:0005634">
    <property type="term" value="C:nucleus"/>
    <property type="evidence" value="ECO:0007669"/>
    <property type="project" value="UniProtKB-SubCell"/>
</dbReference>
<feature type="region of interest" description="Disordered" evidence="11">
    <location>
        <begin position="14"/>
        <end position="44"/>
    </location>
</feature>
<keyword evidence="15" id="KW-1185">Reference proteome</keyword>
<proteinExistence type="predicted"/>
<evidence type="ECO:0000256" key="11">
    <source>
        <dbReference type="SAM" id="MobiDB-lite"/>
    </source>
</evidence>
<keyword evidence="7 12" id="KW-0472">Membrane</keyword>
<evidence type="ECO:0000256" key="10">
    <source>
        <dbReference type="ARBA" id="ARBA00023242"/>
    </source>
</evidence>
<feature type="region of interest" description="Disordered" evidence="11">
    <location>
        <begin position="202"/>
        <end position="263"/>
    </location>
</feature>
<accession>A0AAX6E730</accession>
<dbReference type="Proteomes" id="UP001140949">
    <property type="component" value="Unassembled WGS sequence"/>
</dbReference>
<keyword evidence="5" id="KW-0805">Transcription regulation</keyword>
<dbReference type="PANTHER" id="PTHR31744">
    <property type="entry name" value="PROTEIN CUP-SHAPED COTYLEDON 2-RELATED"/>
    <property type="match status" value="1"/>
</dbReference>
<dbReference type="InterPro" id="IPR003441">
    <property type="entry name" value="NAC-dom"/>
</dbReference>
<dbReference type="PROSITE" id="PS51005">
    <property type="entry name" value="NAC"/>
    <property type="match status" value="1"/>
</dbReference>
<feature type="compositionally biased region" description="Acidic residues" evidence="11">
    <location>
        <begin position="217"/>
        <end position="227"/>
    </location>
</feature>
<reference evidence="14" key="1">
    <citation type="journal article" date="2023" name="GigaByte">
        <title>Genome assembly of the bearded iris, Iris pallida Lam.</title>
        <authorList>
            <person name="Bruccoleri R.E."/>
            <person name="Oakeley E.J."/>
            <person name="Faust A.M.E."/>
            <person name="Altorfer M."/>
            <person name="Dessus-Babus S."/>
            <person name="Burckhardt D."/>
            <person name="Oertli M."/>
            <person name="Naumann U."/>
            <person name="Petersen F."/>
            <person name="Wong J."/>
        </authorList>
    </citation>
    <scope>NUCLEOTIDE SEQUENCE</scope>
    <source>
        <strain evidence="14">GSM-AAB239-AS_SAM_17_03QT</strain>
    </source>
</reference>
<evidence type="ECO:0000313" key="15">
    <source>
        <dbReference type="Proteomes" id="UP001140949"/>
    </source>
</evidence>
<keyword evidence="6" id="KW-0238">DNA-binding</keyword>
<dbReference type="GO" id="GO:0006355">
    <property type="term" value="P:regulation of DNA-templated transcription"/>
    <property type="evidence" value="ECO:0007669"/>
    <property type="project" value="InterPro"/>
</dbReference>
<evidence type="ECO:0000256" key="4">
    <source>
        <dbReference type="ARBA" id="ARBA00022989"/>
    </source>
</evidence>
<feature type="transmembrane region" description="Helical" evidence="12">
    <location>
        <begin position="590"/>
        <end position="615"/>
    </location>
</feature>
<feature type="domain" description="NAC" evidence="13">
    <location>
        <begin position="42"/>
        <end position="199"/>
    </location>
</feature>
<feature type="compositionally biased region" description="Basic and acidic residues" evidence="11">
    <location>
        <begin position="240"/>
        <end position="256"/>
    </location>
</feature>
<dbReference type="AlphaFoldDB" id="A0AAX6E730"/>
<evidence type="ECO:0000256" key="6">
    <source>
        <dbReference type="ARBA" id="ARBA00023125"/>
    </source>
</evidence>
<keyword evidence="9" id="KW-0804">Transcription</keyword>
<dbReference type="GO" id="GO:0000976">
    <property type="term" value="F:transcription cis-regulatory region binding"/>
    <property type="evidence" value="ECO:0007669"/>
    <property type="project" value="UniProtKB-ARBA"/>
</dbReference>
<keyword evidence="8" id="KW-0010">Activator</keyword>